<dbReference type="PANTHER" id="PTHR10188">
    <property type="entry name" value="L-ASPARAGINASE"/>
    <property type="match status" value="1"/>
</dbReference>
<feature type="binding site" evidence="2">
    <location>
        <begin position="276"/>
        <end position="279"/>
    </location>
    <ligand>
        <name>substrate</name>
    </ligand>
</feature>
<reference evidence="5" key="1">
    <citation type="submission" date="2023-11" db="EMBL/GenBank/DDBJ databases">
        <authorList>
            <person name="Alioto T."/>
            <person name="Alioto T."/>
            <person name="Gomez Garrido J."/>
        </authorList>
    </citation>
    <scope>NUCLEOTIDE SEQUENCE</scope>
</reference>
<feature type="site" description="Cleavage; by autolysis" evidence="3">
    <location>
        <begin position="247"/>
        <end position="248"/>
    </location>
</feature>
<dbReference type="GO" id="GO:0016787">
    <property type="term" value="F:hydrolase activity"/>
    <property type="evidence" value="ECO:0007669"/>
    <property type="project" value="InterPro"/>
</dbReference>
<dbReference type="Gene3D" id="3.60.20.30">
    <property type="entry name" value="(Glycosyl)asparaginase"/>
    <property type="match status" value="1"/>
</dbReference>
<sequence length="460" mass="49441">MDYFHKPERISPRIIIHGGAGNITPENLPVQSYNAYREALIEIVGKSNTKLLEPGARAIDIATYAVSLLEKNLLFNAGRGAVYTTAGTHELEASVMVSNGYRKRGVGVMGVKKAKSPIKLAKEMLVRGELADGGGAQGHCQLHGETCDRLAEEWGLDLAKPSYFWTRRRWDEHRRGLGLPHDDESYEEAKEDADRGHACKSSQRAGGCDALDSFESTPSESDTEDERNEESCISEIGWDGKEYLPQGTVGAVVLDSFGTLCVATSTGGLTNKLPGRIGDTPTLGAGFWSEEWFDSQVRSTEVSSTALLSQLFSSIGDCLPSLSGYTPLPAPTAKGESGIRAVAMSGTGNGDSFLRTNAVRTAAAIARYSSKSTRAESGRVSLQQAVNAVAGPHGQLQRSAGERWHVTGEGEGGIIGIELVEGEGKIVFDFNCGGMFHAWVDDEGKKRFELFQDGPRPPPS</sequence>
<dbReference type="InterPro" id="IPR029055">
    <property type="entry name" value="Ntn_hydrolases_N"/>
</dbReference>
<dbReference type="CDD" id="cd04701">
    <property type="entry name" value="Asparaginase_2"/>
    <property type="match status" value="1"/>
</dbReference>
<dbReference type="AlphaFoldDB" id="A0AAI8YWM1"/>
<dbReference type="GO" id="GO:0005737">
    <property type="term" value="C:cytoplasm"/>
    <property type="evidence" value="ECO:0007669"/>
    <property type="project" value="TreeGrafter"/>
</dbReference>
<proteinExistence type="predicted"/>
<dbReference type="Pfam" id="PF01112">
    <property type="entry name" value="Asparaginase_2"/>
    <property type="match status" value="1"/>
</dbReference>
<feature type="binding site" evidence="2">
    <location>
        <begin position="347"/>
        <end position="350"/>
    </location>
    <ligand>
        <name>substrate</name>
    </ligand>
</feature>
<dbReference type="SUPFAM" id="SSF56235">
    <property type="entry name" value="N-terminal nucleophile aminohydrolases (Ntn hydrolases)"/>
    <property type="match status" value="1"/>
</dbReference>
<evidence type="ECO:0000256" key="1">
    <source>
        <dbReference type="PIRSR" id="PIRSR600246-1"/>
    </source>
</evidence>
<organism evidence="5 6">
    <name type="scientific">Lecanosticta acicola</name>
    <dbReference type="NCBI Taxonomy" id="111012"/>
    <lineage>
        <taxon>Eukaryota</taxon>
        <taxon>Fungi</taxon>
        <taxon>Dikarya</taxon>
        <taxon>Ascomycota</taxon>
        <taxon>Pezizomycotina</taxon>
        <taxon>Dothideomycetes</taxon>
        <taxon>Dothideomycetidae</taxon>
        <taxon>Mycosphaerellales</taxon>
        <taxon>Mycosphaerellaceae</taxon>
        <taxon>Lecanosticta</taxon>
    </lineage>
</organism>
<gene>
    <name evidence="5" type="ORF">LECACI_7A003342</name>
</gene>
<comment type="caution">
    <text evidence="5">The sequence shown here is derived from an EMBL/GenBank/DDBJ whole genome shotgun (WGS) entry which is preliminary data.</text>
</comment>
<evidence type="ECO:0000256" key="4">
    <source>
        <dbReference type="SAM" id="MobiDB-lite"/>
    </source>
</evidence>
<protein>
    <submittedName>
        <fullName evidence="5">Isoaspartyl peptidase L-asparaginase</fullName>
    </submittedName>
</protein>
<keyword evidence="6" id="KW-1185">Reference proteome</keyword>
<evidence type="ECO:0000256" key="2">
    <source>
        <dbReference type="PIRSR" id="PIRSR600246-2"/>
    </source>
</evidence>
<feature type="active site" description="Nucleophile" evidence="1">
    <location>
        <position position="248"/>
    </location>
</feature>
<feature type="region of interest" description="Disordered" evidence="4">
    <location>
        <begin position="176"/>
        <end position="230"/>
    </location>
</feature>
<dbReference type="InterPro" id="IPR000246">
    <property type="entry name" value="Peptidase_T2"/>
</dbReference>
<dbReference type="Proteomes" id="UP001296104">
    <property type="component" value="Unassembled WGS sequence"/>
</dbReference>
<evidence type="ECO:0000313" key="5">
    <source>
        <dbReference type="EMBL" id="CAK3955503.1"/>
    </source>
</evidence>
<name>A0AAI8YWM1_9PEZI</name>
<evidence type="ECO:0000256" key="3">
    <source>
        <dbReference type="PIRSR" id="PIRSR600246-3"/>
    </source>
</evidence>
<evidence type="ECO:0000313" key="6">
    <source>
        <dbReference type="Proteomes" id="UP001296104"/>
    </source>
</evidence>
<dbReference type="EMBL" id="CAVMBE010000016">
    <property type="protein sequence ID" value="CAK3955503.1"/>
    <property type="molecule type" value="Genomic_DNA"/>
</dbReference>
<dbReference type="PANTHER" id="PTHR10188:SF43">
    <property type="entry name" value="ASPARAGINASE (EUROFUNG)"/>
    <property type="match status" value="1"/>
</dbReference>
<accession>A0AAI8YWM1</accession>